<evidence type="ECO:0000256" key="8">
    <source>
        <dbReference type="SAM" id="Coils"/>
    </source>
</evidence>
<keyword evidence="4 7" id="KW-0067">ATP-binding</keyword>
<gene>
    <name evidence="7" type="primary">mutS2</name>
    <name evidence="7" type="synonym">rqcU</name>
    <name evidence="10" type="ORF">GFC30_2958</name>
</gene>
<dbReference type="GO" id="GO:0140664">
    <property type="term" value="F:ATP-dependent DNA damage sensor activity"/>
    <property type="evidence" value="ECO:0007669"/>
    <property type="project" value="InterPro"/>
</dbReference>
<dbReference type="PANTHER" id="PTHR48466">
    <property type="entry name" value="OS10G0509000 PROTEIN-RELATED"/>
    <property type="match status" value="1"/>
</dbReference>
<reference evidence="10 11" key="1">
    <citation type="journal article" date="2006" name="Syst. Appl. Microbiol.">
        <title>Anoxybacillus amylolyticus sp. nov., a thermophilic amylase producing bacterium isolated from Mount Rittmann (Antarctica).</title>
        <authorList>
            <person name="Poli A."/>
            <person name="Esposito E."/>
            <person name="Lama L."/>
            <person name="Orlando P."/>
            <person name="Nicolaus G."/>
            <person name="de Appolonia F."/>
            <person name="Gambacorta A."/>
            <person name="Nicolaus B."/>
        </authorList>
    </citation>
    <scope>NUCLEOTIDE SEQUENCE [LARGE SCALE GENOMIC DNA]</scope>
    <source>
        <strain evidence="10 11">DSM 15939</strain>
    </source>
</reference>
<dbReference type="InterPro" id="IPR027417">
    <property type="entry name" value="P-loop_NTPase"/>
</dbReference>
<dbReference type="SUPFAM" id="SSF52540">
    <property type="entry name" value="P-loop containing nucleoside triphosphate hydrolases"/>
    <property type="match status" value="1"/>
</dbReference>
<dbReference type="PROSITE" id="PS50828">
    <property type="entry name" value="SMR"/>
    <property type="match status" value="1"/>
</dbReference>
<dbReference type="GO" id="GO:0005524">
    <property type="term" value="F:ATP binding"/>
    <property type="evidence" value="ECO:0007669"/>
    <property type="project" value="UniProtKB-UniRule"/>
</dbReference>
<evidence type="ECO:0000259" key="9">
    <source>
        <dbReference type="PROSITE" id="PS50828"/>
    </source>
</evidence>
<comment type="function">
    <text evidence="7">Endonuclease that is involved in the suppression of homologous recombination and thus may have a key role in the control of bacterial genetic diversity.</text>
</comment>
<feature type="binding site" evidence="7">
    <location>
        <begin position="335"/>
        <end position="342"/>
    </location>
    <ligand>
        <name>ATP</name>
        <dbReference type="ChEBI" id="CHEBI:30616"/>
    </ligand>
</feature>
<dbReference type="SUPFAM" id="SSF160443">
    <property type="entry name" value="SMR domain-like"/>
    <property type="match status" value="1"/>
</dbReference>
<keyword evidence="3 7" id="KW-0378">Hydrolase</keyword>
<evidence type="ECO:0000256" key="6">
    <source>
        <dbReference type="ARBA" id="ARBA00023125"/>
    </source>
</evidence>
<evidence type="ECO:0000313" key="10">
    <source>
        <dbReference type="EMBL" id="ANB61294.1"/>
    </source>
</evidence>
<dbReference type="Gene3D" id="3.30.1370.110">
    <property type="match status" value="1"/>
</dbReference>
<keyword evidence="2 7" id="KW-0547">Nucleotide-binding</keyword>
<dbReference type="GO" id="GO:0030983">
    <property type="term" value="F:mismatched DNA binding"/>
    <property type="evidence" value="ECO:0007669"/>
    <property type="project" value="InterPro"/>
</dbReference>
<dbReference type="InterPro" id="IPR036187">
    <property type="entry name" value="DNA_mismatch_repair_MutS_sf"/>
</dbReference>
<dbReference type="SUPFAM" id="SSF48334">
    <property type="entry name" value="DNA repair protein MutS, domain III"/>
    <property type="match status" value="1"/>
</dbReference>
<dbReference type="CDD" id="cd03280">
    <property type="entry name" value="ABC_MutS2"/>
    <property type="match status" value="1"/>
</dbReference>
<dbReference type="AlphaFoldDB" id="A0A167TL71"/>
<dbReference type="KEGG" id="aamy:GFC30_2958"/>
<organism evidence="10 11">
    <name type="scientific">Anoxybacteroides amylolyticum</name>
    <dbReference type="NCBI Taxonomy" id="294699"/>
    <lineage>
        <taxon>Bacteria</taxon>
        <taxon>Bacillati</taxon>
        <taxon>Bacillota</taxon>
        <taxon>Bacilli</taxon>
        <taxon>Bacillales</taxon>
        <taxon>Anoxybacillaceae</taxon>
        <taxon>Anoxybacteroides</taxon>
    </lineage>
</organism>
<keyword evidence="8" id="KW-0175">Coiled coil</keyword>
<evidence type="ECO:0000256" key="7">
    <source>
        <dbReference type="HAMAP-Rule" id="MF_00092"/>
    </source>
</evidence>
<keyword evidence="7" id="KW-0255">Endonuclease</keyword>
<dbReference type="InterPro" id="IPR000432">
    <property type="entry name" value="DNA_mismatch_repair_MutS_C"/>
</dbReference>
<dbReference type="FunFam" id="3.40.50.300:FF:000830">
    <property type="entry name" value="Endonuclease MutS2"/>
    <property type="match status" value="1"/>
</dbReference>
<dbReference type="InterPro" id="IPR002625">
    <property type="entry name" value="Smr_dom"/>
</dbReference>
<comment type="function">
    <text evidence="7">Acts as a ribosome collision sensor, splitting the ribosome into its 2 subunits. Detects stalled/collided 70S ribosomes which it binds and splits by an ATP-hydrolysis driven conformational change. Acts upstream of the ribosome quality control system (RQC), a ribosome-associated complex that mediates the extraction of incompletely synthesized nascent chains from stalled ribosomes and their subsequent degradation. Probably generates substrates for RQC.</text>
</comment>
<protein>
    <recommendedName>
        <fullName evidence="7">Endonuclease MutS2</fullName>
        <ecNumber evidence="7">3.1.-.-</ecNumber>
    </recommendedName>
    <alternativeName>
        <fullName evidence="7">Ribosome-associated protein quality control-upstream factor</fullName>
        <shortName evidence="7">RQC-upstream factor</shortName>
        <shortName evidence="7">RqcU</shortName>
        <ecNumber evidence="7">3.6.4.-</ecNumber>
    </alternativeName>
</protein>
<dbReference type="InterPro" id="IPR007696">
    <property type="entry name" value="DNA_mismatch_repair_MutS_core"/>
</dbReference>
<dbReference type="SMART" id="SM00463">
    <property type="entry name" value="SMR"/>
    <property type="match status" value="1"/>
</dbReference>
<evidence type="ECO:0000256" key="2">
    <source>
        <dbReference type="ARBA" id="ARBA00022741"/>
    </source>
</evidence>
<dbReference type="NCBIfam" id="TIGR01069">
    <property type="entry name" value="mutS2"/>
    <property type="match status" value="1"/>
</dbReference>
<evidence type="ECO:0000256" key="3">
    <source>
        <dbReference type="ARBA" id="ARBA00022801"/>
    </source>
</evidence>
<dbReference type="GO" id="GO:0045910">
    <property type="term" value="P:negative regulation of DNA recombination"/>
    <property type="evidence" value="ECO:0007669"/>
    <property type="project" value="InterPro"/>
</dbReference>
<dbReference type="PATRIC" id="fig|294699.3.peg.3047"/>
<keyword evidence="11" id="KW-1185">Reference proteome</keyword>
<dbReference type="PIRSF" id="PIRSF005814">
    <property type="entry name" value="MutS_YshD"/>
    <property type="match status" value="1"/>
</dbReference>
<dbReference type="EC" id="3.6.4.-" evidence="7"/>
<dbReference type="OrthoDB" id="9808166at2"/>
<dbReference type="InterPro" id="IPR005747">
    <property type="entry name" value="MutS2"/>
</dbReference>
<dbReference type="InterPro" id="IPR036063">
    <property type="entry name" value="Smr_dom_sf"/>
</dbReference>
<dbReference type="GO" id="GO:0043023">
    <property type="term" value="F:ribosomal large subunit binding"/>
    <property type="evidence" value="ECO:0007669"/>
    <property type="project" value="UniProtKB-UniRule"/>
</dbReference>
<proteinExistence type="inferred from homology"/>
<dbReference type="Pfam" id="PF20297">
    <property type="entry name" value="MSSS"/>
    <property type="match status" value="1"/>
</dbReference>
<dbReference type="SMART" id="SM00533">
    <property type="entry name" value="MUTSd"/>
    <property type="match status" value="1"/>
</dbReference>
<evidence type="ECO:0000256" key="5">
    <source>
        <dbReference type="ARBA" id="ARBA00022884"/>
    </source>
</evidence>
<evidence type="ECO:0000256" key="4">
    <source>
        <dbReference type="ARBA" id="ARBA00022840"/>
    </source>
</evidence>
<keyword evidence="1 7" id="KW-0699">rRNA-binding</keyword>
<dbReference type="Gene3D" id="3.40.50.300">
    <property type="entry name" value="P-loop containing nucleotide triphosphate hydrolases"/>
    <property type="match status" value="1"/>
</dbReference>
<feature type="coiled-coil region" evidence="8">
    <location>
        <begin position="516"/>
        <end position="607"/>
    </location>
</feature>
<keyword evidence="6 7" id="KW-0238">DNA-binding</keyword>
<sequence length="784" mass="88303">MHTRVLNVLEFSKVKAQLIEHASSSLGKEKIEKLVPSSDFADVIKWLEETDEAVTALRLRGHAPLGGIFDIRPSVKRAKIGSILSPHELLDIASTIYASRQMKTFIESLGDEKIELPRLLQYVEQMVALPELEQAIKHCIDDYGEVLDQASERLRSIRQQLRNTEARVREKLETIIRSSSAQKMLSDAIVTIRNDRYVIPVKQEYRHAYGGIVHDQSSSGATLFIEPQVVVDLNNQLQEARVKETQEIERILAELTKKVAEHADVLLVNVDVLAELDFIFTKAKYAKKLNATKPNMNNEGYIRLLKARHPLIDPNVVVPNDMELGKDYTAIVITGPNTGGKTVTLKTIGLLTLMAQAGLFIPALDSSELAVFRSVFADIGDEQSIEQSLSTFSSHMVNIVEILRHVDHESLVLFDELGAGTDPQEGAALAIAILDEVHERGARVVATTHYPELKAYGYNRPMVINASVEFDIDTLSPTYKLLIGVPGRSNAFEISKRLGLSERIIERAKAQISVESNKVENMIASLERSKRQAEEEQKKAEEARRAAEQLRREWEQKWEVLNEKRDELINEAKRKAAEIIKTSQREAEEVIRELRQMQKEKLAEIKEHELIAAKKRLEEAAPAIDMKKKAAKKRVSHELRPGDEVKVVHLNQKGYLLEKVSDDEWQVQLGILKMKIKERDLEYIGSAKVTETKPLATVKGKDYHVGLELDLRGERYEDAISRVEKYIDDALLAGYPRVSIIHGKGTGALRKGVQEFLKKHRSVKNIRFGEATEGGIGVTIVELK</sequence>
<dbReference type="Gene3D" id="1.10.1420.10">
    <property type="match status" value="2"/>
</dbReference>
<keyword evidence="5 7" id="KW-0694">RNA-binding</keyword>
<name>A0A167TL71_9BACL</name>
<dbReference type="Proteomes" id="UP000076865">
    <property type="component" value="Chromosome"/>
</dbReference>
<keyword evidence="7" id="KW-0540">Nuclease</keyword>
<accession>A0A167TL71</accession>
<feature type="domain" description="Smr" evidence="9">
    <location>
        <begin position="709"/>
        <end position="784"/>
    </location>
</feature>
<dbReference type="Pfam" id="PF01713">
    <property type="entry name" value="Smr"/>
    <property type="match status" value="1"/>
</dbReference>
<dbReference type="EMBL" id="CP015438">
    <property type="protein sequence ID" value="ANB61294.1"/>
    <property type="molecule type" value="Genomic_DNA"/>
</dbReference>
<dbReference type="RefSeq" id="WP_066326624.1">
    <property type="nucleotide sequence ID" value="NZ_CP015438.1"/>
</dbReference>
<dbReference type="PROSITE" id="PS00486">
    <property type="entry name" value="DNA_MISMATCH_REPAIR_2"/>
    <property type="match status" value="1"/>
</dbReference>
<dbReference type="PANTHER" id="PTHR48466:SF2">
    <property type="entry name" value="OS10G0509000 PROTEIN"/>
    <property type="match status" value="1"/>
</dbReference>
<dbReference type="GO" id="GO:0072344">
    <property type="term" value="P:rescue of stalled ribosome"/>
    <property type="evidence" value="ECO:0007669"/>
    <property type="project" value="UniProtKB-UniRule"/>
</dbReference>
<dbReference type="GO" id="GO:0016887">
    <property type="term" value="F:ATP hydrolysis activity"/>
    <property type="evidence" value="ECO:0007669"/>
    <property type="project" value="InterPro"/>
</dbReference>
<dbReference type="GO" id="GO:0006298">
    <property type="term" value="P:mismatch repair"/>
    <property type="evidence" value="ECO:0007669"/>
    <property type="project" value="InterPro"/>
</dbReference>
<evidence type="ECO:0000313" key="11">
    <source>
        <dbReference type="Proteomes" id="UP000076865"/>
    </source>
</evidence>
<dbReference type="HAMAP" id="MF_00092">
    <property type="entry name" value="MutS2"/>
    <property type="match status" value="1"/>
</dbReference>
<dbReference type="GO" id="GO:0019843">
    <property type="term" value="F:rRNA binding"/>
    <property type="evidence" value="ECO:0007669"/>
    <property type="project" value="UniProtKB-UniRule"/>
</dbReference>
<dbReference type="EC" id="3.1.-.-" evidence="7"/>
<dbReference type="InterPro" id="IPR045076">
    <property type="entry name" value="MutS"/>
</dbReference>
<comment type="subunit">
    <text evidence="7">Homodimer. Binds to stalled ribosomes, contacting rRNA.</text>
</comment>
<evidence type="ECO:0000256" key="1">
    <source>
        <dbReference type="ARBA" id="ARBA00022730"/>
    </source>
</evidence>
<dbReference type="SMART" id="SM00534">
    <property type="entry name" value="MUTSac"/>
    <property type="match status" value="1"/>
</dbReference>
<comment type="similarity">
    <text evidence="7">Belongs to the DNA mismatch repair MutS family. MutS2 subfamily.</text>
</comment>
<dbReference type="Pfam" id="PF00488">
    <property type="entry name" value="MutS_V"/>
    <property type="match status" value="1"/>
</dbReference>
<feature type="coiled-coil region" evidence="8">
    <location>
        <begin position="140"/>
        <end position="174"/>
    </location>
</feature>
<dbReference type="InterPro" id="IPR046893">
    <property type="entry name" value="MSSS"/>
</dbReference>
<dbReference type="GO" id="GO:0004519">
    <property type="term" value="F:endonuclease activity"/>
    <property type="evidence" value="ECO:0007669"/>
    <property type="project" value="UniProtKB-UniRule"/>
</dbReference>